<evidence type="ECO:0000313" key="1">
    <source>
        <dbReference type="EMBL" id="MDQ0197688.1"/>
    </source>
</evidence>
<keyword evidence="2" id="KW-1185">Reference proteome</keyword>
<sequence>MSVYFDSLLAEYRTIWNNRALEAIGKNSEEILMEAIKRELLDENSHPRIRKNRYEKYYTAVKRVVNSKISQEAKLQLIEAHNQIMEELNEDDKGRV</sequence>
<evidence type="ECO:0000313" key="2">
    <source>
        <dbReference type="Proteomes" id="UP001224122"/>
    </source>
</evidence>
<dbReference type="Proteomes" id="UP001224122">
    <property type="component" value="Unassembled WGS sequence"/>
</dbReference>
<dbReference type="EMBL" id="JAUSTW010000001">
    <property type="protein sequence ID" value="MDQ0197688.1"/>
    <property type="molecule type" value="Genomic_DNA"/>
</dbReference>
<organism evidence="1 2">
    <name type="scientific">Neobacillus ginsengisoli</name>
    <dbReference type="NCBI Taxonomy" id="904295"/>
    <lineage>
        <taxon>Bacteria</taxon>
        <taxon>Bacillati</taxon>
        <taxon>Bacillota</taxon>
        <taxon>Bacilli</taxon>
        <taxon>Bacillales</taxon>
        <taxon>Bacillaceae</taxon>
        <taxon>Neobacillus</taxon>
    </lineage>
</organism>
<protein>
    <submittedName>
        <fullName evidence="1">Uncharacterized protein</fullName>
    </submittedName>
</protein>
<reference evidence="1 2" key="1">
    <citation type="submission" date="2023-07" db="EMBL/GenBank/DDBJ databases">
        <title>Genomic Encyclopedia of Type Strains, Phase IV (KMG-IV): sequencing the most valuable type-strain genomes for metagenomic binning, comparative biology and taxonomic classification.</title>
        <authorList>
            <person name="Goeker M."/>
        </authorList>
    </citation>
    <scope>NUCLEOTIDE SEQUENCE [LARGE SCALE GENOMIC DNA]</scope>
    <source>
        <strain evidence="1 2">DSM 27594</strain>
    </source>
</reference>
<gene>
    <name evidence="1" type="ORF">J2S10_000793</name>
</gene>
<proteinExistence type="predicted"/>
<accession>A0ABT9XQ69</accession>
<name>A0ABT9XQ69_9BACI</name>
<comment type="caution">
    <text evidence="1">The sequence shown here is derived from an EMBL/GenBank/DDBJ whole genome shotgun (WGS) entry which is preliminary data.</text>
</comment>
<dbReference type="RefSeq" id="WP_307404615.1">
    <property type="nucleotide sequence ID" value="NZ_JAUSTW010000001.1"/>
</dbReference>